<dbReference type="Proteomes" id="UP000000851">
    <property type="component" value="Chromosome"/>
</dbReference>
<organism evidence="3 4">
    <name type="scientific">Catenulispora acidiphila (strain DSM 44928 / JCM 14897 / NBRC 102108 / NRRL B-24433 / ID139908)</name>
    <dbReference type="NCBI Taxonomy" id="479433"/>
    <lineage>
        <taxon>Bacteria</taxon>
        <taxon>Bacillati</taxon>
        <taxon>Actinomycetota</taxon>
        <taxon>Actinomycetes</taxon>
        <taxon>Catenulisporales</taxon>
        <taxon>Catenulisporaceae</taxon>
        <taxon>Catenulispora</taxon>
    </lineage>
</organism>
<feature type="transmembrane region" description="Helical" evidence="1">
    <location>
        <begin position="45"/>
        <end position="67"/>
    </location>
</feature>
<keyword evidence="1" id="KW-1133">Transmembrane helix</keyword>
<keyword evidence="4" id="KW-1185">Reference proteome</keyword>
<dbReference type="InParanoid" id="C7QEQ3"/>
<dbReference type="HOGENOM" id="CLU_081556_0_0_11"/>
<dbReference type="eggNOG" id="ENOG50327E9">
    <property type="taxonomic scope" value="Bacteria"/>
</dbReference>
<dbReference type="AlphaFoldDB" id="C7QEQ3"/>
<evidence type="ECO:0000313" key="3">
    <source>
        <dbReference type="EMBL" id="ACU72823.1"/>
    </source>
</evidence>
<feature type="chain" id="PRO_5038651438" evidence="2">
    <location>
        <begin position="20"/>
        <end position="275"/>
    </location>
</feature>
<name>C7QEQ3_CATAD</name>
<protein>
    <submittedName>
        <fullName evidence="3">Uncharacterized protein</fullName>
    </submittedName>
</protein>
<feature type="signal peptide" evidence="2">
    <location>
        <begin position="1"/>
        <end position="19"/>
    </location>
</feature>
<reference evidence="3 4" key="1">
    <citation type="journal article" date="2009" name="Stand. Genomic Sci.">
        <title>Complete genome sequence of Catenulispora acidiphila type strain (ID 139908).</title>
        <authorList>
            <person name="Copeland A."/>
            <person name="Lapidus A."/>
            <person name="Glavina Del Rio T."/>
            <person name="Nolan M."/>
            <person name="Lucas S."/>
            <person name="Chen F."/>
            <person name="Tice H."/>
            <person name="Cheng J.F."/>
            <person name="Bruce D."/>
            <person name="Goodwin L."/>
            <person name="Pitluck S."/>
            <person name="Mikhailova N."/>
            <person name="Pati A."/>
            <person name="Ivanova N."/>
            <person name="Mavromatis K."/>
            <person name="Chen A."/>
            <person name="Palaniappan K."/>
            <person name="Chain P."/>
            <person name="Land M."/>
            <person name="Hauser L."/>
            <person name="Chang Y.J."/>
            <person name="Jeffries C.D."/>
            <person name="Chertkov O."/>
            <person name="Brettin T."/>
            <person name="Detter J.C."/>
            <person name="Han C."/>
            <person name="Ali Z."/>
            <person name="Tindall B.J."/>
            <person name="Goker M."/>
            <person name="Bristow J."/>
            <person name="Eisen J.A."/>
            <person name="Markowitz V."/>
            <person name="Hugenholtz P."/>
            <person name="Kyrpides N.C."/>
            <person name="Klenk H.P."/>
        </authorList>
    </citation>
    <scope>NUCLEOTIDE SEQUENCE [LARGE SCALE GENOMIC DNA]</scope>
    <source>
        <strain evidence="4">DSM 44928 / JCM 14897 / NBRC 102108 / NRRL B-24433 / ID139908</strain>
    </source>
</reference>
<keyword evidence="1" id="KW-0812">Transmembrane</keyword>
<proteinExistence type="predicted"/>
<evidence type="ECO:0000313" key="4">
    <source>
        <dbReference type="Proteomes" id="UP000000851"/>
    </source>
</evidence>
<dbReference type="OrthoDB" id="3260856at2"/>
<keyword evidence="1" id="KW-0472">Membrane</keyword>
<dbReference type="EMBL" id="CP001700">
    <property type="protein sequence ID" value="ACU72823.1"/>
    <property type="molecule type" value="Genomic_DNA"/>
</dbReference>
<accession>C7QEQ3</accession>
<sequence length="275" mass="30343" precursor="true">MKRFWRSIAAGAVACAALAVMVAVDKAAGQTTEYKATHHVAGGFILGWLAALCVLVLAMVSAIYFAAQSRRDRQRSRGQFTAKLHHQQLQATANQAWLDGRRLAADLKAGNRPPALKLWGIVLNDGEEVYLDVPAHYGRFYGGDGSYTQANGFFWGSAGFVLAGYALTAIGNRQQRQRAQAEAMQRWRDVQQTRVLATNERLICSVYGSWMSFYYSGVTEFYPEPAAYRMVMAFDDTTPLMISGPFTPLLTVLSTLYIYGLPALDDHPALADLTQ</sequence>
<dbReference type="RefSeq" id="WP_015792552.1">
    <property type="nucleotide sequence ID" value="NC_013131.1"/>
</dbReference>
<evidence type="ECO:0000256" key="2">
    <source>
        <dbReference type="SAM" id="SignalP"/>
    </source>
</evidence>
<gene>
    <name evidence="3" type="ordered locus">Caci_3940</name>
</gene>
<evidence type="ECO:0000256" key="1">
    <source>
        <dbReference type="SAM" id="Phobius"/>
    </source>
</evidence>
<keyword evidence="2" id="KW-0732">Signal</keyword>
<dbReference type="KEGG" id="cai:Caci_3940"/>